<protein>
    <submittedName>
        <fullName evidence="3">Uncharacterized protein</fullName>
    </submittedName>
</protein>
<organism evidence="3 4">
    <name type="scientific">Eumeta variegata</name>
    <name type="common">Bagworm moth</name>
    <name type="synonym">Eumeta japonica</name>
    <dbReference type="NCBI Taxonomy" id="151549"/>
    <lineage>
        <taxon>Eukaryota</taxon>
        <taxon>Metazoa</taxon>
        <taxon>Ecdysozoa</taxon>
        <taxon>Arthropoda</taxon>
        <taxon>Hexapoda</taxon>
        <taxon>Insecta</taxon>
        <taxon>Pterygota</taxon>
        <taxon>Neoptera</taxon>
        <taxon>Endopterygota</taxon>
        <taxon>Lepidoptera</taxon>
        <taxon>Glossata</taxon>
        <taxon>Ditrysia</taxon>
        <taxon>Tineoidea</taxon>
        <taxon>Psychidae</taxon>
        <taxon>Oiketicinae</taxon>
        <taxon>Eumeta</taxon>
    </lineage>
</organism>
<dbReference type="Proteomes" id="UP000299102">
    <property type="component" value="Unassembled WGS sequence"/>
</dbReference>
<evidence type="ECO:0000313" key="4">
    <source>
        <dbReference type="Proteomes" id="UP000299102"/>
    </source>
</evidence>
<evidence type="ECO:0000313" key="3">
    <source>
        <dbReference type="EMBL" id="GBP69120.1"/>
    </source>
</evidence>
<evidence type="ECO:0000256" key="1">
    <source>
        <dbReference type="SAM" id="MobiDB-lite"/>
    </source>
</evidence>
<comment type="caution">
    <text evidence="3">The sequence shown here is derived from an EMBL/GenBank/DDBJ whole genome shotgun (WGS) entry which is preliminary data.</text>
</comment>
<keyword evidence="4" id="KW-1185">Reference proteome</keyword>
<feature type="chain" id="PRO_5020026589" evidence="2">
    <location>
        <begin position="22"/>
        <end position="56"/>
    </location>
</feature>
<feature type="signal peptide" evidence="2">
    <location>
        <begin position="1"/>
        <end position="21"/>
    </location>
</feature>
<evidence type="ECO:0000256" key="2">
    <source>
        <dbReference type="SAM" id="SignalP"/>
    </source>
</evidence>
<feature type="compositionally biased region" description="Polar residues" evidence="1">
    <location>
        <begin position="46"/>
        <end position="56"/>
    </location>
</feature>
<feature type="region of interest" description="Disordered" evidence="1">
    <location>
        <begin position="22"/>
        <end position="56"/>
    </location>
</feature>
<feature type="non-terminal residue" evidence="3">
    <location>
        <position position="56"/>
    </location>
</feature>
<dbReference type="EMBL" id="BGZK01001031">
    <property type="protein sequence ID" value="GBP69120.1"/>
    <property type="molecule type" value="Genomic_DNA"/>
</dbReference>
<dbReference type="AlphaFoldDB" id="A0A4C1Y0T7"/>
<gene>
    <name evidence="3" type="ORF">EVAR_47395_1</name>
</gene>
<proteinExistence type="predicted"/>
<sequence length="56" mass="5975">MGDGALWSVTLFSVSFLSASAQDQDSRYRTRDATGPSAAYPRGPQCHSQLRSGIGI</sequence>
<accession>A0A4C1Y0T7</accession>
<keyword evidence="2" id="KW-0732">Signal</keyword>
<name>A0A4C1Y0T7_EUMVA</name>
<reference evidence="3 4" key="1">
    <citation type="journal article" date="2019" name="Commun. Biol.">
        <title>The bagworm genome reveals a unique fibroin gene that provides high tensile strength.</title>
        <authorList>
            <person name="Kono N."/>
            <person name="Nakamura H."/>
            <person name="Ohtoshi R."/>
            <person name="Tomita M."/>
            <person name="Numata K."/>
            <person name="Arakawa K."/>
        </authorList>
    </citation>
    <scope>NUCLEOTIDE SEQUENCE [LARGE SCALE GENOMIC DNA]</scope>
</reference>